<evidence type="ECO:0000313" key="2">
    <source>
        <dbReference type="Proteomes" id="UP000180194"/>
    </source>
</evidence>
<keyword evidence="2" id="KW-1185">Reference proteome</keyword>
<dbReference type="RefSeq" id="WP_009335650.1">
    <property type="nucleotide sequence ID" value="NZ_JAMAWK010000009.1"/>
</dbReference>
<proteinExistence type="predicted"/>
<accession>A0ABX3CNK6</accession>
<protein>
    <submittedName>
        <fullName evidence="1">Uncharacterized protein</fullName>
    </submittedName>
</protein>
<dbReference type="EMBL" id="MBRJ01000039">
    <property type="protein sequence ID" value="OHX45045.1"/>
    <property type="molecule type" value="Genomic_DNA"/>
</dbReference>
<name>A0ABX3CNK6_9BACI</name>
<gene>
    <name evidence="1" type="ORF">BBV17_24280</name>
</gene>
<evidence type="ECO:0000313" key="1">
    <source>
        <dbReference type="EMBL" id="OHX45045.1"/>
    </source>
</evidence>
<reference evidence="1 2" key="1">
    <citation type="submission" date="2016-07" db="EMBL/GenBank/DDBJ databases">
        <title>Bacillus oceanisediminis whole genome.</title>
        <authorList>
            <person name="Pal Y."/>
            <person name="Verma A."/>
            <person name="Mual P."/>
            <person name="Srinivasan K."/>
        </authorList>
    </citation>
    <scope>NUCLEOTIDE SEQUENCE [LARGE SCALE GENOMIC DNA]</scope>
    <source>
        <strain evidence="1 2">Bhandara28</strain>
    </source>
</reference>
<organism evidence="1 2">
    <name type="scientific">Cytobacillus oceanisediminis</name>
    <dbReference type="NCBI Taxonomy" id="665099"/>
    <lineage>
        <taxon>Bacteria</taxon>
        <taxon>Bacillati</taxon>
        <taxon>Bacillota</taxon>
        <taxon>Bacilli</taxon>
        <taxon>Bacillales</taxon>
        <taxon>Bacillaceae</taxon>
        <taxon>Cytobacillus</taxon>
    </lineage>
</organism>
<dbReference type="Proteomes" id="UP000180194">
    <property type="component" value="Unassembled WGS sequence"/>
</dbReference>
<comment type="caution">
    <text evidence="1">The sequence shown here is derived from an EMBL/GenBank/DDBJ whole genome shotgun (WGS) entry which is preliminary data.</text>
</comment>
<sequence>MKKTNILNNENDLVLIGAARLMEDIFESGLYRGMKTVEKKLDCIKKTIRKQFENGESKRYELPHDVIVKFVPSPVYETDELGLKEFLNDYGLLPQLITLKAKTFKDEPDILVELTPFQEPMKFFAQFYLNSKGKLHLDNEEYFYEDSIELLAINFLKEKSSFENDQKKYKKIMGEISACPFLRQSRTLKSTYGTCRLRSKDVEFNTQSVYNELGSEFLINYGQVSLKSLEDFIAKGYFSSRDIMKFRKVIDIKLRCVVMEKDKEIKQSEFFHQQIMRKTNLRRFA</sequence>